<dbReference type="GO" id="GO:0005975">
    <property type="term" value="P:carbohydrate metabolic process"/>
    <property type="evidence" value="ECO:0007669"/>
    <property type="project" value="InterPro"/>
</dbReference>
<gene>
    <name evidence="1" type="ORF">ABLV49_01535</name>
</gene>
<dbReference type="InterPro" id="IPR029062">
    <property type="entry name" value="Class_I_gatase-like"/>
</dbReference>
<accession>A0AAU7LSX7</accession>
<dbReference type="RefSeq" id="WP_349279908.1">
    <property type="nucleotide sequence ID" value="NZ_CBCSCU010000008.1"/>
</dbReference>
<name>A0AAU7LSX7_9BURK</name>
<dbReference type="SUPFAM" id="SSF88713">
    <property type="entry name" value="Glycoside hydrolase/deacetylase"/>
    <property type="match status" value="1"/>
</dbReference>
<sequence>MFATIRRSGSGMFRWLYGAILIFAMGAAQAQNLSKMALLLPDGLAVNDVQVTAWTDAAQEQGYQMSILRNADFLLLGAGARTQYSGIIVPDQIQVSMSDALVATIQSYVTQGGNIMLVYDAGALTATGFYAIPKSRFSDLVGVDYVLYDALRDRTVGLGPVIGLESTLRALHIPPGKSIPYTQTATTVTALADTPRAIQVADNGKKAPPATATADFLPASPANPGGLKGYDHAQYFKSEPGVTEGTRESAKKLKQKIIDNKGKKNEKAIQREAVPGVTPNKLSKEALRNLSTRGIGNPSLGAKRYLTQASPPATDPVHAISGYVYGALTYPSFVTQGTALGVTLMSSPQHGLVASTRTVGTGSVLFVNLPLTYLKLYEDSMPMHGFLHLFARGPAKQPRLTNVPDGIGGLVFNWHLDSKEAQAPIQTLKNMGVWNYKPFSIHITAGPDTIVPGDKLGFDLPNNATMKQHLKNFVATGHEVGSHGGWIHDYYGENANETNQAQFEPYLVLNRDAVQAAITVQGAIVKPATEYSAPQGNNPLWAVTWLQQNGVNSFYSLSHTGSAVTRSYRGGALPNPTMWAVPVTPFGVAATFEEFEELLFTEADINKWYKDLIDFSYTNETNRMIYAHPPGAVEFPNVMTTLLQYANTQQTAGKFRWYTMTRLRNFMVQRSNTTWQSAIAANGKMRVTASNTTTNLVNLTWAYPKTKYARPVAVSGTMTIVDQGSDWLVRITAGKNATFDAAPL</sequence>
<dbReference type="AlphaFoldDB" id="A0AAU7LSX7"/>
<dbReference type="Gene3D" id="3.40.50.880">
    <property type="match status" value="1"/>
</dbReference>
<dbReference type="Gene3D" id="3.20.20.370">
    <property type="entry name" value="Glycoside hydrolase/deacetylase"/>
    <property type="match status" value="1"/>
</dbReference>
<reference evidence="1" key="1">
    <citation type="submission" date="2024-05" db="EMBL/GenBank/DDBJ databases">
        <authorList>
            <person name="Bunk B."/>
            <person name="Swiderski J."/>
            <person name="Sproer C."/>
            <person name="Thiel V."/>
        </authorList>
    </citation>
    <scope>NUCLEOTIDE SEQUENCE</scope>
    <source>
        <strain evidence="1">DSM 17735</strain>
    </source>
</reference>
<dbReference type="CDD" id="cd10926">
    <property type="entry name" value="CE4_u2"/>
    <property type="match status" value="1"/>
</dbReference>
<proteinExistence type="predicted"/>
<organism evidence="1">
    <name type="scientific">Polaromonas hydrogenivorans</name>
    <dbReference type="NCBI Taxonomy" id="335476"/>
    <lineage>
        <taxon>Bacteria</taxon>
        <taxon>Pseudomonadati</taxon>
        <taxon>Pseudomonadota</taxon>
        <taxon>Betaproteobacteria</taxon>
        <taxon>Burkholderiales</taxon>
        <taxon>Comamonadaceae</taxon>
        <taxon>Polaromonas</taxon>
    </lineage>
</organism>
<protein>
    <recommendedName>
        <fullName evidence="2">NodB homology domain-containing protein</fullName>
    </recommendedName>
</protein>
<dbReference type="InterPro" id="IPR011330">
    <property type="entry name" value="Glyco_hydro/deAcase_b/a-brl"/>
</dbReference>
<evidence type="ECO:0000313" key="1">
    <source>
        <dbReference type="EMBL" id="XBP70548.1"/>
    </source>
</evidence>
<dbReference type="EMBL" id="CP157675">
    <property type="protein sequence ID" value="XBP70548.1"/>
    <property type="molecule type" value="Genomic_DNA"/>
</dbReference>
<evidence type="ECO:0008006" key="2">
    <source>
        <dbReference type="Google" id="ProtNLM"/>
    </source>
</evidence>